<dbReference type="HAMAP" id="MF_00365">
    <property type="entry name" value="RecF"/>
    <property type="match status" value="1"/>
</dbReference>
<protein>
    <recommendedName>
        <fullName evidence="3 9">DNA replication and repair protein RecF</fullName>
    </recommendedName>
</protein>
<name>A0A371RK86_9PROT</name>
<dbReference type="SUPFAM" id="SSF52540">
    <property type="entry name" value="P-loop containing nucleoside triphosphate hydrolases"/>
    <property type="match status" value="1"/>
</dbReference>
<dbReference type="InterPro" id="IPR001238">
    <property type="entry name" value="DNA-binding_RecF"/>
</dbReference>
<dbReference type="Gene3D" id="3.40.50.300">
    <property type="entry name" value="P-loop containing nucleotide triphosphate hydrolases"/>
    <property type="match status" value="1"/>
</dbReference>
<dbReference type="NCBIfam" id="TIGR00611">
    <property type="entry name" value="recf"/>
    <property type="match status" value="1"/>
</dbReference>
<feature type="domain" description="AAA+ ATPase" evidence="11">
    <location>
        <begin position="23"/>
        <end position="365"/>
    </location>
</feature>
<comment type="function">
    <text evidence="9 10">The RecF protein is involved in DNA metabolism; it is required for DNA replication and normal SOS inducibility. RecF binds preferentially to single-stranded, linear DNA. It also seems to bind ATP.</text>
</comment>
<gene>
    <name evidence="9 12" type="primary">recF</name>
    <name evidence="12" type="ORF">DX908_11610</name>
</gene>
<dbReference type="FunCoup" id="A0A371RK86">
    <property type="interactions" value="193"/>
</dbReference>
<dbReference type="PANTHER" id="PTHR32182:SF0">
    <property type="entry name" value="DNA REPLICATION AND REPAIR PROTEIN RECF"/>
    <property type="match status" value="1"/>
</dbReference>
<evidence type="ECO:0000256" key="6">
    <source>
        <dbReference type="ARBA" id="ARBA00022741"/>
    </source>
</evidence>
<dbReference type="GO" id="GO:0006302">
    <property type="term" value="P:double-strand break repair"/>
    <property type="evidence" value="ECO:0007669"/>
    <property type="project" value="TreeGrafter"/>
</dbReference>
<keyword evidence="4 9" id="KW-0963">Cytoplasm</keyword>
<evidence type="ECO:0000256" key="4">
    <source>
        <dbReference type="ARBA" id="ARBA00022490"/>
    </source>
</evidence>
<dbReference type="PROSITE" id="PS00618">
    <property type="entry name" value="RECF_2"/>
    <property type="match status" value="1"/>
</dbReference>
<keyword evidence="9 10" id="KW-0234">DNA repair</keyword>
<keyword evidence="13" id="KW-1185">Reference proteome</keyword>
<dbReference type="GO" id="GO:0009432">
    <property type="term" value="P:SOS response"/>
    <property type="evidence" value="ECO:0007669"/>
    <property type="project" value="UniProtKB-UniRule"/>
</dbReference>
<reference evidence="12 13" key="1">
    <citation type="submission" date="2018-08" db="EMBL/GenBank/DDBJ databases">
        <title>Parvularcula sp. SM1705, isolated from surface water of the South Sea China.</title>
        <authorList>
            <person name="Sun L."/>
        </authorList>
    </citation>
    <scope>NUCLEOTIDE SEQUENCE [LARGE SCALE GENOMIC DNA]</scope>
    <source>
        <strain evidence="12 13">SM1705</strain>
    </source>
</reference>
<dbReference type="AlphaFoldDB" id="A0A371RK86"/>
<dbReference type="SMART" id="SM00382">
    <property type="entry name" value="AAA"/>
    <property type="match status" value="1"/>
</dbReference>
<comment type="similarity">
    <text evidence="2 9 10">Belongs to the RecF family.</text>
</comment>
<dbReference type="RefSeq" id="WP_116392490.1">
    <property type="nucleotide sequence ID" value="NZ_QUQO01000001.1"/>
</dbReference>
<dbReference type="Pfam" id="PF02463">
    <property type="entry name" value="SMC_N"/>
    <property type="match status" value="1"/>
</dbReference>
<evidence type="ECO:0000259" key="11">
    <source>
        <dbReference type="SMART" id="SM00382"/>
    </source>
</evidence>
<evidence type="ECO:0000256" key="8">
    <source>
        <dbReference type="ARBA" id="ARBA00023125"/>
    </source>
</evidence>
<dbReference type="GO" id="GO:0000731">
    <property type="term" value="P:DNA synthesis involved in DNA repair"/>
    <property type="evidence" value="ECO:0007669"/>
    <property type="project" value="TreeGrafter"/>
</dbReference>
<dbReference type="EMBL" id="QUQO01000001">
    <property type="protein sequence ID" value="RFB05857.1"/>
    <property type="molecule type" value="Genomic_DNA"/>
</dbReference>
<evidence type="ECO:0000256" key="7">
    <source>
        <dbReference type="ARBA" id="ARBA00022840"/>
    </source>
</evidence>
<dbReference type="InterPro" id="IPR018078">
    <property type="entry name" value="DNA-binding_RecF_CS"/>
</dbReference>
<evidence type="ECO:0000256" key="9">
    <source>
        <dbReference type="HAMAP-Rule" id="MF_00365"/>
    </source>
</evidence>
<evidence type="ECO:0000256" key="10">
    <source>
        <dbReference type="RuleBase" id="RU000578"/>
    </source>
</evidence>
<dbReference type="PANTHER" id="PTHR32182">
    <property type="entry name" value="DNA REPLICATION AND REPAIR PROTEIN RECF"/>
    <property type="match status" value="1"/>
</dbReference>
<keyword evidence="5 9" id="KW-0235">DNA replication</keyword>
<accession>A0A371RK86</accession>
<dbReference type="GO" id="GO:0006260">
    <property type="term" value="P:DNA replication"/>
    <property type="evidence" value="ECO:0007669"/>
    <property type="project" value="UniProtKB-UniRule"/>
</dbReference>
<keyword evidence="6 9" id="KW-0547">Nucleotide-binding</keyword>
<comment type="subcellular location">
    <subcellularLocation>
        <location evidence="1 9 10">Cytoplasm</location>
    </subcellularLocation>
</comment>
<evidence type="ECO:0000256" key="3">
    <source>
        <dbReference type="ARBA" id="ARBA00020170"/>
    </source>
</evidence>
<dbReference type="GO" id="GO:0005737">
    <property type="term" value="C:cytoplasm"/>
    <property type="evidence" value="ECO:0007669"/>
    <property type="project" value="UniProtKB-SubCell"/>
</dbReference>
<dbReference type="Gene3D" id="1.20.1050.90">
    <property type="entry name" value="RecF/RecN/SMC, N-terminal domain"/>
    <property type="match status" value="1"/>
</dbReference>
<dbReference type="GO" id="GO:0003697">
    <property type="term" value="F:single-stranded DNA binding"/>
    <property type="evidence" value="ECO:0007669"/>
    <property type="project" value="UniProtKB-UniRule"/>
</dbReference>
<keyword evidence="7 9" id="KW-0067">ATP-binding</keyword>
<comment type="caution">
    <text evidence="12">The sequence shown here is derived from an EMBL/GenBank/DDBJ whole genome shotgun (WGS) entry which is preliminary data.</text>
</comment>
<evidence type="ECO:0000256" key="1">
    <source>
        <dbReference type="ARBA" id="ARBA00004496"/>
    </source>
</evidence>
<dbReference type="GO" id="GO:0005524">
    <property type="term" value="F:ATP binding"/>
    <property type="evidence" value="ECO:0007669"/>
    <property type="project" value="UniProtKB-UniRule"/>
</dbReference>
<dbReference type="Proteomes" id="UP000264589">
    <property type="component" value="Unassembled WGS sequence"/>
</dbReference>
<evidence type="ECO:0000256" key="2">
    <source>
        <dbReference type="ARBA" id="ARBA00008016"/>
    </source>
</evidence>
<keyword evidence="9 10" id="KW-0742">SOS response</keyword>
<organism evidence="12 13">
    <name type="scientific">Parvularcula marina</name>
    <dbReference type="NCBI Taxonomy" id="2292771"/>
    <lineage>
        <taxon>Bacteria</taxon>
        <taxon>Pseudomonadati</taxon>
        <taxon>Pseudomonadota</taxon>
        <taxon>Alphaproteobacteria</taxon>
        <taxon>Parvularculales</taxon>
        <taxon>Parvularculaceae</taxon>
        <taxon>Parvularcula</taxon>
    </lineage>
</organism>
<dbReference type="InterPro" id="IPR027417">
    <property type="entry name" value="P-loop_NTPase"/>
</dbReference>
<dbReference type="InterPro" id="IPR042174">
    <property type="entry name" value="RecF_2"/>
</dbReference>
<dbReference type="InParanoid" id="A0A371RK86"/>
<feature type="binding site" evidence="9">
    <location>
        <begin position="31"/>
        <end position="38"/>
    </location>
    <ligand>
        <name>ATP</name>
        <dbReference type="ChEBI" id="CHEBI:30616"/>
    </ligand>
</feature>
<keyword evidence="8 9" id="KW-0238">DNA-binding</keyword>
<evidence type="ECO:0000313" key="12">
    <source>
        <dbReference type="EMBL" id="RFB05857.1"/>
    </source>
</evidence>
<dbReference type="InterPro" id="IPR003395">
    <property type="entry name" value="RecF/RecN/SMC_N"/>
</dbReference>
<sequence length="372" mass="40087">MRRVRRISLRDFRSYEALDIRTDAGAIVLYGPNGAGKTNLLEALSLMGPGRGLRRATAAEVARQKGAGGWGIGIGLGDEDDEFSLSLRAEPPEPLRKVAQIDGASVSSSTVFADHLRFAWLTPAQDRLFLDAPGDRRRFLDRMVLTGDAAHAPRSLAYEKAMRQRQAVLSDKWDQGLLSLLESQMAEHGAAIVAARQRTLEELASGYASLRTGAFPGALLALSGPYEEAIAAGQSLAEIEMWLKGDLARSRRRDTEAGRALAGPHRADLAVTHREKNQAAKFCSTGEQKALLVGLVLAHAASEAQRSGAPLILLLDEISAHLDGARRAALAEILASLRIQAFMTGTDREPFSPWSNSALMIEIGEGGRAHPE</sequence>
<keyword evidence="9 10" id="KW-0227">DNA damage</keyword>
<proteinExistence type="inferred from homology"/>
<evidence type="ECO:0000313" key="13">
    <source>
        <dbReference type="Proteomes" id="UP000264589"/>
    </source>
</evidence>
<evidence type="ECO:0000256" key="5">
    <source>
        <dbReference type="ARBA" id="ARBA00022705"/>
    </source>
</evidence>
<dbReference type="InterPro" id="IPR003593">
    <property type="entry name" value="AAA+_ATPase"/>
</dbReference>
<dbReference type="PROSITE" id="PS00617">
    <property type="entry name" value="RECF_1"/>
    <property type="match status" value="1"/>
</dbReference>
<dbReference type="OrthoDB" id="9803889at2"/>